<name>F7VDQ0_9PROT</name>
<feature type="compositionally biased region" description="Basic residues" evidence="1">
    <location>
        <begin position="1"/>
        <end position="13"/>
    </location>
</feature>
<protein>
    <submittedName>
        <fullName evidence="2">Uncharacterized protein</fullName>
    </submittedName>
</protein>
<proteinExistence type="predicted"/>
<organism evidence="2 3">
    <name type="scientific">Acetobacter tropicalis NBRC 101654</name>
    <dbReference type="NCBI Taxonomy" id="749388"/>
    <lineage>
        <taxon>Bacteria</taxon>
        <taxon>Pseudomonadati</taxon>
        <taxon>Pseudomonadota</taxon>
        <taxon>Alphaproteobacteria</taxon>
        <taxon>Acetobacterales</taxon>
        <taxon>Acetobacteraceae</taxon>
        <taxon>Acetobacter</taxon>
    </lineage>
</organism>
<evidence type="ECO:0000313" key="2">
    <source>
        <dbReference type="EMBL" id="GAA08495.1"/>
    </source>
</evidence>
<dbReference type="EMBL" id="BABS01000036">
    <property type="protein sequence ID" value="GAA08495.1"/>
    <property type="molecule type" value="Genomic_DNA"/>
</dbReference>
<feature type="region of interest" description="Disordered" evidence="1">
    <location>
        <begin position="1"/>
        <end position="22"/>
    </location>
</feature>
<evidence type="ECO:0000313" key="3">
    <source>
        <dbReference type="Proteomes" id="UP000004319"/>
    </source>
</evidence>
<comment type="caution">
    <text evidence="2">The sequence shown here is derived from an EMBL/GenBank/DDBJ whole genome shotgun (WGS) entry which is preliminary data.</text>
</comment>
<dbReference type="Proteomes" id="UP000004319">
    <property type="component" value="Unassembled WGS sequence"/>
</dbReference>
<sequence length="106" mass="12153">MLNYPQKKRRPKSGRPFPYLMPPRLKTLPIKKQIPPPYILRGMGSVTPASTLITQRRSRKICDAGVRKDFAEPKKAVLKTPRIMRTKTFSIQPRTPRQTSLTALPN</sequence>
<evidence type="ECO:0000256" key="1">
    <source>
        <dbReference type="SAM" id="MobiDB-lite"/>
    </source>
</evidence>
<dbReference type="AlphaFoldDB" id="F7VDQ0"/>
<reference evidence="2 3" key="1">
    <citation type="journal article" date="2011" name="Biochem. Biophys. Res. Commun.">
        <title>Increased number of Arginine-based salt bridges contributes to the thermotolerance of thermotolerant acetic acid bacteria, Acetobacter tropicalis SKU1100.</title>
        <authorList>
            <person name="Matsutani M."/>
            <person name="Hirakawa H."/>
            <person name="Nishikura M."/>
            <person name="Soemphol W."/>
            <person name="Ali I.A.I."/>
            <person name="Yakushi T."/>
            <person name="Matsushita K."/>
        </authorList>
    </citation>
    <scope>NUCLEOTIDE SEQUENCE [LARGE SCALE GENOMIC DNA]</scope>
    <source>
        <strain evidence="2 3">NBRC 101654</strain>
    </source>
</reference>
<accession>F7VDQ0</accession>
<gene>
    <name evidence="2" type="ORF">ATPR_1499</name>
</gene>